<protein>
    <submittedName>
        <fullName evidence="3">Protein kinase</fullName>
    </submittedName>
</protein>
<dbReference type="InterPro" id="IPR011009">
    <property type="entry name" value="Kinase-like_dom_sf"/>
</dbReference>
<gene>
    <name evidence="3" type="ORF">PHPALM_7753</name>
</gene>
<feature type="region of interest" description="Disordered" evidence="1">
    <location>
        <begin position="1"/>
        <end position="36"/>
    </location>
</feature>
<name>A0A2P4YBI6_9STRA</name>
<evidence type="ECO:0000313" key="3">
    <source>
        <dbReference type="EMBL" id="POM75181.1"/>
    </source>
</evidence>
<evidence type="ECO:0000313" key="4">
    <source>
        <dbReference type="Proteomes" id="UP000237271"/>
    </source>
</evidence>
<dbReference type="Gene3D" id="1.10.510.10">
    <property type="entry name" value="Transferase(Phosphotransferase) domain 1"/>
    <property type="match status" value="1"/>
</dbReference>
<dbReference type="Proteomes" id="UP000237271">
    <property type="component" value="Unassembled WGS sequence"/>
</dbReference>
<feature type="compositionally biased region" description="Basic residues" evidence="1">
    <location>
        <begin position="23"/>
        <end position="35"/>
    </location>
</feature>
<proteinExistence type="predicted"/>
<dbReference type="GO" id="GO:0005524">
    <property type="term" value="F:ATP binding"/>
    <property type="evidence" value="ECO:0007669"/>
    <property type="project" value="InterPro"/>
</dbReference>
<comment type="caution">
    <text evidence="3">The sequence shown here is derived from an EMBL/GenBank/DDBJ whole genome shotgun (WGS) entry which is preliminary data.</text>
</comment>
<dbReference type="PANTHER" id="PTHR44329:SF214">
    <property type="entry name" value="PROTEIN KINASE DOMAIN-CONTAINING PROTEIN"/>
    <property type="match status" value="1"/>
</dbReference>
<dbReference type="PROSITE" id="PS50011">
    <property type="entry name" value="PROTEIN_KINASE_DOM"/>
    <property type="match status" value="1"/>
</dbReference>
<reference evidence="3 4" key="1">
    <citation type="journal article" date="2017" name="Genome Biol. Evol.">
        <title>Phytophthora megakarya and P. palmivora, closely related causal agents of cacao black pod rot, underwent increases in genome sizes and gene numbers by different mechanisms.</title>
        <authorList>
            <person name="Ali S.S."/>
            <person name="Shao J."/>
            <person name="Lary D.J."/>
            <person name="Kronmiller B."/>
            <person name="Shen D."/>
            <person name="Strem M.D."/>
            <person name="Amoako-Attah I."/>
            <person name="Akrofi A.Y."/>
            <person name="Begoude B.A."/>
            <person name="Ten Hoopen G.M."/>
            <person name="Coulibaly K."/>
            <person name="Kebe B.I."/>
            <person name="Melnick R.L."/>
            <person name="Guiltinan M.J."/>
            <person name="Tyler B.M."/>
            <person name="Meinhardt L.W."/>
            <person name="Bailey B.A."/>
        </authorList>
    </citation>
    <scope>NUCLEOTIDE SEQUENCE [LARGE SCALE GENOMIC DNA]</scope>
    <source>
        <strain evidence="4">sbr112.9</strain>
    </source>
</reference>
<dbReference type="SUPFAM" id="SSF56112">
    <property type="entry name" value="Protein kinase-like (PK-like)"/>
    <property type="match status" value="1"/>
</dbReference>
<keyword evidence="3" id="KW-0808">Transferase</keyword>
<accession>A0A2P4YBI6</accession>
<dbReference type="EMBL" id="NCKW01003995">
    <property type="protein sequence ID" value="POM75181.1"/>
    <property type="molecule type" value="Genomic_DNA"/>
</dbReference>
<dbReference type="InterPro" id="IPR000719">
    <property type="entry name" value="Prot_kinase_dom"/>
</dbReference>
<dbReference type="GO" id="GO:0004674">
    <property type="term" value="F:protein serine/threonine kinase activity"/>
    <property type="evidence" value="ECO:0007669"/>
    <property type="project" value="TreeGrafter"/>
</dbReference>
<feature type="compositionally biased region" description="Basic and acidic residues" evidence="1">
    <location>
        <begin position="8"/>
        <end position="22"/>
    </location>
</feature>
<dbReference type="OrthoDB" id="772719at2759"/>
<evidence type="ECO:0000256" key="1">
    <source>
        <dbReference type="SAM" id="MobiDB-lite"/>
    </source>
</evidence>
<evidence type="ECO:0000259" key="2">
    <source>
        <dbReference type="PROSITE" id="PS50011"/>
    </source>
</evidence>
<dbReference type="AlphaFoldDB" id="A0A2P4YBI6"/>
<dbReference type="InterPro" id="IPR051681">
    <property type="entry name" value="Ser/Thr_Kinases-Pseudokinases"/>
</dbReference>
<keyword evidence="4" id="KW-1185">Reference proteome</keyword>
<organism evidence="3 4">
    <name type="scientific">Phytophthora palmivora</name>
    <dbReference type="NCBI Taxonomy" id="4796"/>
    <lineage>
        <taxon>Eukaryota</taxon>
        <taxon>Sar</taxon>
        <taxon>Stramenopiles</taxon>
        <taxon>Oomycota</taxon>
        <taxon>Peronosporomycetes</taxon>
        <taxon>Peronosporales</taxon>
        <taxon>Peronosporaceae</taxon>
        <taxon>Phytophthora</taxon>
    </lineage>
</organism>
<dbReference type="PANTHER" id="PTHR44329">
    <property type="entry name" value="SERINE/THREONINE-PROTEIN KINASE TNNI3K-RELATED"/>
    <property type="match status" value="1"/>
</dbReference>
<feature type="domain" description="Protein kinase" evidence="2">
    <location>
        <begin position="1"/>
        <end position="160"/>
    </location>
</feature>
<sequence>MLRLLDAQNDKYDSDKCSNEQGRRHRNNFPVSRRKIQNDEDQGKQVALNKLFTGRVTEEIERSARFVHPNVVTSIGASNIILALLEFLLRGDSQRYLAKISSHDKMGIAIGIACTRASFTFSSSAFWTAPKILKGKRNTEQVDIYTFGVILLEMDTGKLP</sequence>
<keyword evidence="3" id="KW-0418">Kinase</keyword>